<dbReference type="PANTHER" id="PTHR11709">
    <property type="entry name" value="MULTI-COPPER OXIDASE"/>
    <property type="match status" value="1"/>
</dbReference>
<dbReference type="Pfam" id="PF07731">
    <property type="entry name" value="Cu-oxidase_2"/>
    <property type="match status" value="1"/>
</dbReference>
<dbReference type="EMBL" id="LR215973">
    <property type="protein sequence ID" value="VFA98955.1"/>
    <property type="molecule type" value="Genomic_DNA"/>
</dbReference>
<organism evidence="8 9">
    <name type="scientific">Nocardia cyriacigeorgica</name>
    <dbReference type="NCBI Taxonomy" id="135487"/>
    <lineage>
        <taxon>Bacteria</taxon>
        <taxon>Bacillati</taxon>
        <taxon>Actinomycetota</taxon>
        <taxon>Actinomycetes</taxon>
        <taxon>Mycobacteriales</taxon>
        <taxon>Nocardiaceae</taxon>
        <taxon>Nocardia</taxon>
    </lineage>
</organism>
<dbReference type="CDD" id="cd13861">
    <property type="entry name" value="CuRO_1_CumA_like"/>
    <property type="match status" value="1"/>
</dbReference>
<feature type="domain" description="Plastocyanin-like" evidence="5">
    <location>
        <begin position="263"/>
        <end position="361"/>
    </location>
</feature>
<dbReference type="Proteomes" id="UP000290439">
    <property type="component" value="Chromosome"/>
</dbReference>
<evidence type="ECO:0000256" key="2">
    <source>
        <dbReference type="ARBA" id="ARBA00023002"/>
    </source>
</evidence>
<keyword evidence="3" id="KW-0186">Copper</keyword>
<evidence type="ECO:0000259" key="7">
    <source>
        <dbReference type="Pfam" id="PF07732"/>
    </source>
</evidence>
<protein>
    <submittedName>
        <fullName evidence="8">Copper resistance protein A</fullName>
    </submittedName>
</protein>
<gene>
    <name evidence="8" type="primary">copA_2</name>
    <name evidence="8" type="ORF">NCTC10797_02734</name>
</gene>
<feature type="domain" description="Plastocyanin-like" evidence="6">
    <location>
        <begin position="401"/>
        <end position="512"/>
    </location>
</feature>
<sequence length="516" mass="55207">MSRSWQSPLSLPMNRRGFLAAGGATAAAIVLGACSREEPGARTEIGPGSDAVRAAEDSRRAAGSVVRAVRLRAEPTTVDLGGVTARTWTYGGRLPGQEIRLARGEVLRAEIANALPAPTTIHWHGVALRNDMDGVPDLTQSPIASGTTFQYEFTVPDAGTYWFHPHVGVQLDRGLYAPLIVEDPADGSDYDLEAVVVLDDWLDGIDGRDPDQQLKQLLDQGMAGMDMGGMGHGEMGSGASAPMPADPNAPLGTDTGDVEYPYFLINGRLGTDPVTLTGRPGQRIRLRIINAASDTAFRVAVGGHQLRVTHSDGFPVEPVTGECLLIGMGERYDAIVELGDGVFPLVAAAEGKAGQGVALIRTSAGAPPPANARPAELTTAPITAGRLTADESVRLPKRTPDRTLDLTLGADMTEYKWTINGKAHPQHTPLDVTEAQRVRLRFINKTMMFHPMHLHGHTYQVVTPAGTGPRKDTSVVLPMQTVEVDLDTNNPGQWLVHCHNVYHGEAGMMSVLSYIR</sequence>
<dbReference type="InterPro" id="IPR001117">
    <property type="entry name" value="Cu-oxidase_2nd"/>
</dbReference>
<dbReference type="InterPro" id="IPR011706">
    <property type="entry name" value="Cu-oxidase_C"/>
</dbReference>
<dbReference type="GO" id="GO:0005507">
    <property type="term" value="F:copper ion binding"/>
    <property type="evidence" value="ECO:0007669"/>
    <property type="project" value="InterPro"/>
</dbReference>
<dbReference type="InterPro" id="IPR034279">
    <property type="entry name" value="CuRO_3_CopA"/>
</dbReference>
<evidence type="ECO:0000259" key="5">
    <source>
        <dbReference type="Pfam" id="PF00394"/>
    </source>
</evidence>
<dbReference type="InterPro" id="IPR002355">
    <property type="entry name" value="Cu_oxidase_Cu_BS"/>
</dbReference>
<dbReference type="SUPFAM" id="SSF49503">
    <property type="entry name" value="Cupredoxins"/>
    <property type="match status" value="3"/>
</dbReference>
<evidence type="ECO:0000256" key="4">
    <source>
        <dbReference type="SAM" id="MobiDB-lite"/>
    </source>
</evidence>
<dbReference type="InterPro" id="IPR006311">
    <property type="entry name" value="TAT_signal"/>
</dbReference>
<keyword evidence="1" id="KW-0479">Metal-binding</keyword>
<dbReference type="InterPro" id="IPR008972">
    <property type="entry name" value="Cupredoxin"/>
</dbReference>
<dbReference type="CDD" id="cd13896">
    <property type="entry name" value="CuRO_3_CopA"/>
    <property type="match status" value="1"/>
</dbReference>
<dbReference type="Gene3D" id="2.60.40.420">
    <property type="entry name" value="Cupredoxins - blue copper proteins"/>
    <property type="match status" value="3"/>
</dbReference>
<evidence type="ECO:0000259" key="6">
    <source>
        <dbReference type="Pfam" id="PF07731"/>
    </source>
</evidence>
<dbReference type="InterPro" id="IPR045087">
    <property type="entry name" value="Cu-oxidase_fam"/>
</dbReference>
<feature type="region of interest" description="Disordered" evidence="4">
    <location>
        <begin position="231"/>
        <end position="250"/>
    </location>
</feature>
<dbReference type="GO" id="GO:0016491">
    <property type="term" value="F:oxidoreductase activity"/>
    <property type="evidence" value="ECO:0007669"/>
    <property type="project" value="UniProtKB-KW"/>
</dbReference>
<dbReference type="AlphaFoldDB" id="A0A4U8W1E7"/>
<dbReference type="PROSITE" id="PS51257">
    <property type="entry name" value="PROKAR_LIPOPROTEIN"/>
    <property type="match status" value="1"/>
</dbReference>
<dbReference type="Pfam" id="PF07732">
    <property type="entry name" value="Cu-oxidase_3"/>
    <property type="match status" value="1"/>
</dbReference>
<feature type="domain" description="Plastocyanin-like" evidence="7">
    <location>
        <begin position="79"/>
        <end position="185"/>
    </location>
</feature>
<dbReference type="CDD" id="cd13870">
    <property type="entry name" value="CuRO_2_CopA_like_1"/>
    <property type="match status" value="1"/>
</dbReference>
<evidence type="ECO:0000313" key="9">
    <source>
        <dbReference type="Proteomes" id="UP000290439"/>
    </source>
</evidence>
<dbReference type="InterPro" id="IPR033138">
    <property type="entry name" value="Cu_oxidase_CS"/>
</dbReference>
<keyword evidence="2" id="KW-0560">Oxidoreductase</keyword>
<accession>A0A4U8W1E7</accession>
<evidence type="ECO:0000256" key="1">
    <source>
        <dbReference type="ARBA" id="ARBA00022723"/>
    </source>
</evidence>
<evidence type="ECO:0000313" key="8">
    <source>
        <dbReference type="EMBL" id="VFA98955.1"/>
    </source>
</evidence>
<evidence type="ECO:0000256" key="3">
    <source>
        <dbReference type="ARBA" id="ARBA00023008"/>
    </source>
</evidence>
<dbReference type="InterPro" id="IPR011707">
    <property type="entry name" value="Cu-oxidase-like_N"/>
</dbReference>
<dbReference type="PROSITE" id="PS00079">
    <property type="entry name" value="MULTICOPPER_OXIDASE1"/>
    <property type="match status" value="1"/>
</dbReference>
<dbReference type="RefSeq" id="WP_130917369.1">
    <property type="nucleotide sequence ID" value="NZ_LR215973.1"/>
</dbReference>
<name>A0A4U8W1E7_9NOCA</name>
<dbReference type="PROSITE" id="PS51318">
    <property type="entry name" value="TAT"/>
    <property type="match status" value="1"/>
</dbReference>
<dbReference type="PANTHER" id="PTHR11709:SF394">
    <property type="entry name" value="FI03373P-RELATED"/>
    <property type="match status" value="1"/>
</dbReference>
<dbReference type="PROSITE" id="PS00080">
    <property type="entry name" value="MULTICOPPER_OXIDASE2"/>
    <property type="match status" value="1"/>
</dbReference>
<dbReference type="Pfam" id="PF00394">
    <property type="entry name" value="Cu-oxidase"/>
    <property type="match status" value="1"/>
</dbReference>
<reference evidence="8 9" key="1">
    <citation type="submission" date="2019-02" db="EMBL/GenBank/DDBJ databases">
        <authorList>
            <consortium name="Pathogen Informatics"/>
        </authorList>
    </citation>
    <scope>NUCLEOTIDE SEQUENCE [LARGE SCALE GENOMIC DNA]</scope>
    <source>
        <strain evidence="8 9">3012STDY6756504</strain>
    </source>
</reference>
<proteinExistence type="predicted"/>